<dbReference type="EMBL" id="JACEIK010002953">
    <property type="protein sequence ID" value="MCD9639601.1"/>
    <property type="molecule type" value="Genomic_DNA"/>
</dbReference>
<accession>A0ABS8UZU7</accession>
<evidence type="ECO:0000313" key="1">
    <source>
        <dbReference type="EMBL" id="MCD9639601.1"/>
    </source>
</evidence>
<reference evidence="1 2" key="1">
    <citation type="journal article" date="2021" name="BMC Genomics">
        <title>Datura genome reveals duplications of psychoactive alkaloid biosynthetic genes and high mutation rate following tissue culture.</title>
        <authorList>
            <person name="Rajewski A."/>
            <person name="Carter-House D."/>
            <person name="Stajich J."/>
            <person name="Litt A."/>
        </authorList>
    </citation>
    <scope>NUCLEOTIDE SEQUENCE [LARGE SCALE GENOMIC DNA]</scope>
    <source>
        <strain evidence="1">AR-01</strain>
    </source>
</reference>
<sequence>MDNGIRSSEGVDGFFSNLTNAVPEIDEAVSFAEMLKMTAEEKIGQMIQIDKIAATIEIMKDYYIGNIFKSVY</sequence>
<gene>
    <name evidence="1" type="ORF">HAX54_024236</name>
</gene>
<name>A0ABS8UZU7_DATST</name>
<organism evidence="1 2">
    <name type="scientific">Datura stramonium</name>
    <name type="common">Jimsonweed</name>
    <name type="synonym">Common thornapple</name>
    <dbReference type="NCBI Taxonomy" id="4076"/>
    <lineage>
        <taxon>Eukaryota</taxon>
        <taxon>Viridiplantae</taxon>
        <taxon>Streptophyta</taxon>
        <taxon>Embryophyta</taxon>
        <taxon>Tracheophyta</taxon>
        <taxon>Spermatophyta</taxon>
        <taxon>Magnoliopsida</taxon>
        <taxon>eudicotyledons</taxon>
        <taxon>Gunneridae</taxon>
        <taxon>Pentapetalae</taxon>
        <taxon>asterids</taxon>
        <taxon>lamiids</taxon>
        <taxon>Solanales</taxon>
        <taxon>Solanaceae</taxon>
        <taxon>Solanoideae</taxon>
        <taxon>Datureae</taxon>
        <taxon>Datura</taxon>
    </lineage>
</organism>
<proteinExistence type="predicted"/>
<dbReference type="Proteomes" id="UP000823775">
    <property type="component" value="Unassembled WGS sequence"/>
</dbReference>
<protein>
    <submittedName>
        <fullName evidence="1">Uncharacterized protein</fullName>
    </submittedName>
</protein>
<comment type="caution">
    <text evidence="1">The sequence shown here is derived from an EMBL/GenBank/DDBJ whole genome shotgun (WGS) entry which is preliminary data.</text>
</comment>
<keyword evidence="2" id="KW-1185">Reference proteome</keyword>
<evidence type="ECO:0000313" key="2">
    <source>
        <dbReference type="Proteomes" id="UP000823775"/>
    </source>
</evidence>